<dbReference type="InterPro" id="IPR029044">
    <property type="entry name" value="Nucleotide-diphossugar_trans"/>
</dbReference>
<dbReference type="InterPro" id="IPR001173">
    <property type="entry name" value="Glyco_trans_2-like"/>
</dbReference>
<evidence type="ECO:0000259" key="1">
    <source>
        <dbReference type="Pfam" id="PF00535"/>
    </source>
</evidence>
<reference evidence="3" key="1">
    <citation type="journal article" date="2019" name="Int. J. Syst. Evol. Microbiol.">
        <title>The Global Catalogue of Microorganisms (GCM) 10K type strain sequencing project: providing services to taxonomists for standard genome sequencing and annotation.</title>
        <authorList>
            <consortium name="The Broad Institute Genomics Platform"/>
            <consortium name="The Broad Institute Genome Sequencing Center for Infectious Disease"/>
            <person name="Wu L."/>
            <person name="Ma J."/>
        </authorList>
    </citation>
    <scope>NUCLEOTIDE SEQUENCE [LARGE SCALE GENOMIC DNA]</scope>
    <source>
        <strain evidence="3">JCM 18302</strain>
    </source>
</reference>
<dbReference type="PANTHER" id="PTHR22916:SF3">
    <property type="entry name" value="UDP-GLCNAC:BETAGAL BETA-1,3-N-ACETYLGLUCOSAMINYLTRANSFERASE-LIKE PROTEIN 1"/>
    <property type="match status" value="1"/>
</dbReference>
<protein>
    <recommendedName>
        <fullName evidence="1">Glycosyltransferase 2-like domain-containing protein</fullName>
    </recommendedName>
</protein>
<dbReference type="RefSeq" id="WP_345607105.1">
    <property type="nucleotide sequence ID" value="NZ_BAABJO010000016.1"/>
</dbReference>
<sequence length="302" mass="33159">MTTAGLTVDVMLPHYGRLDLVQDTVRSVLAQDDPNWRLTIIDDTGESADGALAEWCAGLGDARVRYQLNPRNLGINRNFQRCVDLVEHELAVLVGNDDLMLPGYIGTVRRAHAAHPDAAIIQPGVEVVGADGAPARSLVDLGKRWVYAPRVTEATILSGQELAVSLLRGNWLYFPSICWRSEPLRRTGFREGVDVVQDLALVLDLVLDGESLLIEPTTCFRYRRHDASVSSAHAADGRRFAEERTFFLETADRMAARGWPRAARAARRHLSSRINALTRLPAAARHGGLGGVRTLARHAFGA</sequence>
<gene>
    <name evidence="2" type="ORF">GCM10023320_43680</name>
</gene>
<comment type="caution">
    <text evidence="2">The sequence shown here is derived from an EMBL/GenBank/DDBJ whole genome shotgun (WGS) entry which is preliminary data.</text>
</comment>
<dbReference type="PANTHER" id="PTHR22916">
    <property type="entry name" value="GLYCOSYLTRANSFERASE"/>
    <property type="match status" value="1"/>
</dbReference>
<dbReference type="Gene3D" id="3.90.550.10">
    <property type="entry name" value="Spore Coat Polysaccharide Biosynthesis Protein SpsA, Chain A"/>
    <property type="match status" value="1"/>
</dbReference>
<dbReference type="Proteomes" id="UP001500804">
    <property type="component" value="Unassembled WGS sequence"/>
</dbReference>
<dbReference type="EMBL" id="BAABJO010000016">
    <property type="protein sequence ID" value="GAA5126983.1"/>
    <property type="molecule type" value="Genomic_DNA"/>
</dbReference>
<name>A0ABP9NM80_9PSEU</name>
<dbReference type="Pfam" id="PF00535">
    <property type="entry name" value="Glycos_transf_2"/>
    <property type="match status" value="1"/>
</dbReference>
<evidence type="ECO:0000313" key="2">
    <source>
        <dbReference type="EMBL" id="GAA5126983.1"/>
    </source>
</evidence>
<proteinExistence type="predicted"/>
<feature type="domain" description="Glycosyltransferase 2-like" evidence="1">
    <location>
        <begin position="10"/>
        <end position="123"/>
    </location>
</feature>
<organism evidence="2 3">
    <name type="scientific">Pseudonocardia adelaidensis</name>
    <dbReference type="NCBI Taxonomy" id="648754"/>
    <lineage>
        <taxon>Bacteria</taxon>
        <taxon>Bacillati</taxon>
        <taxon>Actinomycetota</taxon>
        <taxon>Actinomycetes</taxon>
        <taxon>Pseudonocardiales</taxon>
        <taxon>Pseudonocardiaceae</taxon>
        <taxon>Pseudonocardia</taxon>
    </lineage>
</organism>
<dbReference type="CDD" id="cd00761">
    <property type="entry name" value="Glyco_tranf_GTA_type"/>
    <property type="match status" value="1"/>
</dbReference>
<accession>A0ABP9NM80</accession>
<keyword evidence="3" id="KW-1185">Reference proteome</keyword>
<evidence type="ECO:0000313" key="3">
    <source>
        <dbReference type="Proteomes" id="UP001500804"/>
    </source>
</evidence>
<dbReference type="SUPFAM" id="SSF53448">
    <property type="entry name" value="Nucleotide-diphospho-sugar transferases"/>
    <property type="match status" value="1"/>
</dbReference>